<gene>
    <name evidence="1" type="ORF">CDAUBV1_LOCUS6472</name>
</gene>
<organism evidence="1 2">
    <name type="scientific">Calicophoron daubneyi</name>
    <name type="common">Rumen fluke</name>
    <name type="synonym">Paramphistomum daubneyi</name>
    <dbReference type="NCBI Taxonomy" id="300641"/>
    <lineage>
        <taxon>Eukaryota</taxon>
        <taxon>Metazoa</taxon>
        <taxon>Spiralia</taxon>
        <taxon>Lophotrochozoa</taxon>
        <taxon>Platyhelminthes</taxon>
        <taxon>Trematoda</taxon>
        <taxon>Digenea</taxon>
        <taxon>Plagiorchiida</taxon>
        <taxon>Pronocephalata</taxon>
        <taxon>Paramphistomoidea</taxon>
        <taxon>Paramphistomidae</taxon>
        <taxon>Calicophoron</taxon>
    </lineage>
</organism>
<evidence type="ECO:0000313" key="1">
    <source>
        <dbReference type="EMBL" id="CAL5133201.1"/>
    </source>
</evidence>
<accession>A0AAV2TA95</accession>
<reference evidence="1" key="1">
    <citation type="submission" date="2024-06" db="EMBL/GenBank/DDBJ databases">
        <authorList>
            <person name="Liu X."/>
            <person name="Lenzi L."/>
            <person name="Haldenby T S."/>
            <person name="Uol C."/>
        </authorList>
    </citation>
    <scope>NUCLEOTIDE SEQUENCE</scope>
</reference>
<proteinExistence type="predicted"/>
<protein>
    <submittedName>
        <fullName evidence="1">Uncharacterized protein</fullName>
    </submittedName>
</protein>
<dbReference type="AlphaFoldDB" id="A0AAV2TA95"/>
<name>A0AAV2TA95_CALDB</name>
<dbReference type="EMBL" id="CAXLJL010000156">
    <property type="protein sequence ID" value="CAL5133201.1"/>
    <property type="molecule type" value="Genomic_DNA"/>
</dbReference>
<evidence type="ECO:0000313" key="2">
    <source>
        <dbReference type="Proteomes" id="UP001497525"/>
    </source>
</evidence>
<dbReference type="Proteomes" id="UP001497525">
    <property type="component" value="Unassembled WGS sequence"/>
</dbReference>
<sequence length="357" mass="42217">MNSFTFNPSKKNLKKIICDLRNKTDEVEYENVMYLSFIQSIDEKYPESNLSTTSTCSDVAKTLEPDLKMLIAHSELKKCRRFIESFEENARKEESRYKVVSEQLNDQLSDVSKMKTRFKRFCRQYLQTSGRRHISSEQFLKYYKTSLRKRETFCDELRLRSETLKHNLRNLRQILQLRTETSEMYSSAAYNELQIKNDHLVQVLSGIRSKANNLKLKDVGVKEILNKMQSRLQEIVDQLERFQKESEKRKRIFDSLVRRQDEVIKNLQEEYLNNHILVTEGGPSDRYRVMETIQLKASEKKNNKKGQRRFGKLELPKLVLRQKKRTSRHPVPSVRIKSIRTPAVKSGNVQLPPIYNV</sequence>
<comment type="caution">
    <text evidence="1">The sequence shown here is derived from an EMBL/GenBank/DDBJ whole genome shotgun (WGS) entry which is preliminary data.</text>
</comment>